<organism evidence="2 3">
    <name type="scientific">Aldrovandia affinis</name>
    <dbReference type="NCBI Taxonomy" id="143900"/>
    <lineage>
        <taxon>Eukaryota</taxon>
        <taxon>Metazoa</taxon>
        <taxon>Chordata</taxon>
        <taxon>Craniata</taxon>
        <taxon>Vertebrata</taxon>
        <taxon>Euteleostomi</taxon>
        <taxon>Actinopterygii</taxon>
        <taxon>Neopterygii</taxon>
        <taxon>Teleostei</taxon>
        <taxon>Notacanthiformes</taxon>
        <taxon>Halosauridae</taxon>
        <taxon>Aldrovandia</taxon>
    </lineage>
</organism>
<evidence type="ECO:0000313" key="2">
    <source>
        <dbReference type="EMBL" id="KAJ8401242.1"/>
    </source>
</evidence>
<dbReference type="EMBL" id="JAINUG010000072">
    <property type="protein sequence ID" value="KAJ8401242.1"/>
    <property type="molecule type" value="Genomic_DNA"/>
</dbReference>
<accession>A0AAD7SF94</accession>
<sequence length="119" mass="12717">MRSPRLVLLATNARDSCGSAERFSSGDLTLKCAPQPLMEIASGAISCRARSAQFARETLCQLSSSLPRGQGLMNNRLASTMSALTRNLHLGPAALVQQASGAAESFRKVKGKKRGEKRL</sequence>
<protein>
    <submittedName>
        <fullName evidence="2">Uncharacterized protein</fullName>
    </submittedName>
</protein>
<name>A0AAD7SF94_9TELE</name>
<gene>
    <name evidence="2" type="ORF">AAFF_G00388240</name>
</gene>
<evidence type="ECO:0000313" key="3">
    <source>
        <dbReference type="Proteomes" id="UP001221898"/>
    </source>
</evidence>
<feature type="region of interest" description="Disordered" evidence="1">
    <location>
        <begin position="100"/>
        <end position="119"/>
    </location>
</feature>
<evidence type="ECO:0000256" key="1">
    <source>
        <dbReference type="SAM" id="MobiDB-lite"/>
    </source>
</evidence>
<proteinExistence type="predicted"/>
<feature type="compositionally biased region" description="Basic residues" evidence="1">
    <location>
        <begin position="108"/>
        <end position="119"/>
    </location>
</feature>
<comment type="caution">
    <text evidence="2">The sequence shown here is derived from an EMBL/GenBank/DDBJ whole genome shotgun (WGS) entry which is preliminary data.</text>
</comment>
<reference evidence="2" key="1">
    <citation type="journal article" date="2023" name="Science">
        <title>Genome structures resolve the early diversification of teleost fishes.</title>
        <authorList>
            <person name="Parey E."/>
            <person name="Louis A."/>
            <person name="Montfort J."/>
            <person name="Bouchez O."/>
            <person name="Roques C."/>
            <person name="Iampietro C."/>
            <person name="Lluch J."/>
            <person name="Castinel A."/>
            <person name="Donnadieu C."/>
            <person name="Desvignes T."/>
            <person name="Floi Bucao C."/>
            <person name="Jouanno E."/>
            <person name="Wen M."/>
            <person name="Mejri S."/>
            <person name="Dirks R."/>
            <person name="Jansen H."/>
            <person name="Henkel C."/>
            <person name="Chen W.J."/>
            <person name="Zahm M."/>
            <person name="Cabau C."/>
            <person name="Klopp C."/>
            <person name="Thompson A.W."/>
            <person name="Robinson-Rechavi M."/>
            <person name="Braasch I."/>
            <person name="Lecointre G."/>
            <person name="Bobe J."/>
            <person name="Postlethwait J.H."/>
            <person name="Berthelot C."/>
            <person name="Roest Crollius H."/>
            <person name="Guiguen Y."/>
        </authorList>
    </citation>
    <scope>NUCLEOTIDE SEQUENCE</scope>
    <source>
        <strain evidence="2">NC1722</strain>
    </source>
</reference>
<keyword evidence="3" id="KW-1185">Reference proteome</keyword>
<dbReference type="Proteomes" id="UP001221898">
    <property type="component" value="Unassembled WGS sequence"/>
</dbReference>
<dbReference type="AlphaFoldDB" id="A0AAD7SF94"/>